<evidence type="ECO:0000313" key="4">
    <source>
        <dbReference type="Proteomes" id="UP000526302"/>
    </source>
</evidence>
<evidence type="ECO:0000259" key="2">
    <source>
        <dbReference type="PROSITE" id="PS50119"/>
    </source>
</evidence>
<comment type="caution">
    <text evidence="3">The sequence shown here is derived from an EMBL/GenBank/DDBJ whole genome shotgun (WGS) entry which is preliminary data.</text>
</comment>
<feature type="domain" description="B box-type" evidence="2">
    <location>
        <begin position="238"/>
        <end position="274"/>
    </location>
</feature>
<dbReference type="PROSITE" id="PS50119">
    <property type="entry name" value="ZF_BBOX"/>
    <property type="match status" value="1"/>
</dbReference>
<reference evidence="3 4" key="1">
    <citation type="journal article" date="2020" name="Biotechnol. Biofuels">
        <title>New insights from the biogas microbiome by comprehensive genome-resolved metagenomics of nearly 1600 species originating from multiple anaerobic digesters.</title>
        <authorList>
            <person name="Campanaro S."/>
            <person name="Treu L."/>
            <person name="Rodriguez-R L.M."/>
            <person name="Kovalovszki A."/>
            <person name="Ziels R.M."/>
            <person name="Maus I."/>
            <person name="Zhu X."/>
            <person name="Kougias P.G."/>
            <person name="Basile A."/>
            <person name="Luo G."/>
            <person name="Schluter A."/>
            <person name="Konstantinidis K.T."/>
            <person name="Angelidaki I."/>
        </authorList>
    </citation>
    <scope>NUCLEOTIDE SEQUENCE [LARGE SCALE GENOMIC DNA]</scope>
    <source>
        <strain evidence="3">AS22ysBPME_79</strain>
    </source>
</reference>
<protein>
    <recommendedName>
        <fullName evidence="2">B box-type domain-containing protein</fullName>
    </recommendedName>
</protein>
<proteinExistence type="predicted"/>
<dbReference type="AlphaFoldDB" id="A0A7K4BZZ9"/>
<feature type="region of interest" description="Disordered" evidence="1">
    <location>
        <begin position="124"/>
        <end position="162"/>
    </location>
</feature>
<name>A0A7K4BZZ9_9ARCH</name>
<organism evidence="3 4">
    <name type="scientific">Candidatus Iainarchaeum sp</name>
    <dbReference type="NCBI Taxonomy" id="3101447"/>
    <lineage>
        <taxon>Archaea</taxon>
        <taxon>Candidatus Iainarchaeota</taxon>
        <taxon>Candidatus Iainarchaeia</taxon>
        <taxon>Candidatus Iainarchaeales</taxon>
        <taxon>Candidatus Iainarchaeaceae</taxon>
        <taxon>Candidatus Iainarchaeum</taxon>
    </lineage>
</organism>
<dbReference type="InterPro" id="IPR011011">
    <property type="entry name" value="Znf_FYVE_PHD"/>
</dbReference>
<evidence type="ECO:0000313" key="3">
    <source>
        <dbReference type="EMBL" id="NMA44823.1"/>
    </source>
</evidence>
<dbReference type="SUPFAM" id="SSF57903">
    <property type="entry name" value="FYVE/PHD zinc finger"/>
    <property type="match status" value="1"/>
</dbReference>
<dbReference type="InterPro" id="IPR000315">
    <property type="entry name" value="Znf_B-box"/>
</dbReference>
<dbReference type="Proteomes" id="UP000526302">
    <property type="component" value="Unassembled WGS sequence"/>
</dbReference>
<accession>A0A7K4BZZ9</accession>
<evidence type="ECO:0000256" key="1">
    <source>
        <dbReference type="SAM" id="MobiDB-lite"/>
    </source>
</evidence>
<dbReference type="GO" id="GO:0008270">
    <property type="term" value="F:zinc ion binding"/>
    <property type="evidence" value="ECO:0007669"/>
    <property type="project" value="InterPro"/>
</dbReference>
<dbReference type="EMBL" id="JAAZKV010000026">
    <property type="protein sequence ID" value="NMA44823.1"/>
    <property type="molecule type" value="Genomic_DNA"/>
</dbReference>
<feature type="region of interest" description="Disordered" evidence="1">
    <location>
        <begin position="23"/>
        <end position="71"/>
    </location>
</feature>
<gene>
    <name evidence="3" type="ORF">GX950_03380</name>
</gene>
<dbReference type="CDD" id="cd00065">
    <property type="entry name" value="FYVE_like_SF"/>
    <property type="match status" value="1"/>
</dbReference>
<sequence length="287" mass="33928">MSDEVPRRLKRFYRKRDELNQKRYKAQQEYYSQNTSEENEEQGFMNYEQISSQDSEKKTLERIPSMEYEDLEIDEKNAKDIEEYQKKSEDKELALQEIKKFKKENKRMPNKKETEKIAEHLYTQIKNNPIEYPDTITPEETSGRSRRGRRNRNTNEQIPKVEENIPKKETIEDTIDTNISKEMILGEEHEENIKDLFADTEKKKNNSDEFDLGLETDFSNKELIGIDDEKELQEITGEDSQICSNCKKPKEKTIYCPKCGFAYCELCSKSTNQNEYVCPKCGNKTKA</sequence>